<dbReference type="InterPro" id="IPR022417">
    <property type="entry name" value="Porphobilin_deaminase_N"/>
</dbReference>
<dbReference type="EMBL" id="UGJF01000001">
    <property type="protein sequence ID" value="STQ88174.1"/>
    <property type="molecule type" value="Genomic_DNA"/>
</dbReference>
<feature type="domain" description="Porphobilinogen deaminase N-terminal" evidence="9">
    <location>
        <begin position="4"/>
        <end position="210"/>
    </location>
</feature>
<evidence type="ECO:0000259" key="9">
    <source>
        <dbReference type="Pfam" id="PF01379"/>
    </source>
</evidence>
<evidence type="ECO:0000256" key="1">
    <source>
        <dbReference type="ARBA" id="ARBA00002869"/>
    </source>
</evidence>
<reference evidence="11 13" key="1">
    <citation type="submission" date="2014-06" db="EMBL/GenBank/DDBJ databases">
        <title>Helicobacter pullorum isolates in fresh chicken meat - phenotypic and genotypic features.</title>
        <authorList>
            <person name="Borges V."/>
            <person name="Santos A."/>
            <person name="Correia C.B."/>
            <person name="Saraiva M."/>
            <person name="Menard A."/>
            <person name="Vieira L."/>
            <person name="Sampaio D.A."/>
            <person name="Gomes J.P."/>
            <person name="Oleastro M."/>
        </authorList>
    </citation>
    <scope>NUCLEOTIDE SEQUENCE [LARGE SCALE GENOMIC DNA]</scope>
    <source>
        <strain evidence="11 13">229334/12</strain>
    </source>
</reference>
<dbReference type="Pfam" id="PF03900">
    <property type="entry name" value="Porphobil_deamC"/>
    <property type="match status" value="1"/>
</dbReference>
<dbReference type="PANTHER" id="PTHR11557:SF0">
    <property type="entry name" value="PORPHOBILINOGEN DEAMINASE"/>
    <property type="match status" value="1"/>
</dbReference>
<dbReference type="Proteomes" id="UP000255269">
    <property type="component" value="Unassembled WGS sequence"/>
</dbReference>
<dbReference type="RefSeq" id="WP_054195047.1">
    <property type="nucleotide sequence ID" value="NZ_CALUQK010000009.1"/>
</dbReference>
<dbReference type="NCBIfam" id="TIGR00212">
    <property type="entry name" value="hemC"/>
    <property type="match status" value="1"/>
</dbReference>
<evidence type="ECO:0000256" key="4">
    <source>
        <dbReference type="ARBA" id="ARBA00011245"/>
    </source>
</evidence>
<dbReference type="EMBL" id="JNOC01000022">
    <property type="protein sequence ID" value="KPH56022.1"/>
    <property type="molecule type" value="Genomic_DNA"/>
</dbReference>
<protein>
    <recommendedName>
        <fullName evidence="8">Porphobilinogen deaminase</fullName>
        <shortName evidence="8">PBG</shortName>
        <ecNumber evidence="8">2.5.1.61</ecNumber>
    </recommendedName>
    <alternativeName>
        <fullName evidence="8">Hydroxymethylbilane synthase</fullName>
        <shortName evidence="8">HMBS</shortName>
    </alternativeName>
    <alternativeName>
        <fullName evidence="8">Pre-uroporphyrinogen synthase</fullName>
    </alternativeName>
</protein>
<dbReference type="Proteomes" id="UP000037997">
    <property type="component" value="Unassembled WGS sequence"/>
</dbReference>
<dbReference type="CDD" id="cd13646">
    <property type="entry name" value="PBP2_EcHMBS_like"/>
    <property type="match status" value="1"/>
</dbReference>
<dbReference type="PRINTS" id="PR00151">
    <property type="entry name" value="PORPHBDMNASE"/>
</dbReference>
<evidence type="ECO:0000313" key="14">
    <source>
        <dbReference type="Proteomes" id="UP000255269"/>
    </source>
</evidence>
<dbReference type="Gene3D" id="3.30.160.40">
    <property type="entry name" value="Porphobilinogen deaminase, C-terminal domain"/>
    <property type="match status" value="1"/>
</dbReference>
<evidence type="ECO:0000259" key="10">
    <source>
        <dbReference type="Pfam" id="PF03900"/>
    </source>
</evidence>
<dbReference type="InterPro" id="IPR036803">
    <property type="entry name" value="Porphobilinogen_deaminase_C_sf"/>
</dbReference>
<comment type="function">
    <text evidence="1 8">Tetrapolymerization of the monopyrrole PBG into the hydroxymethylbilane pre-uroporphyrinogen in several discrete steps.</text>
</comment>
<dbReference type="OrthoDB" id="9810298at2"/>
<dbReference type="SUPFAM" id="SSF53850">
    <property type="entry name" value="Periplasmic binding protein-like II"/>
    <property type="match status" value="1"/>
</dbReference>
<dbReference type="AlphaFoldDB" id="A0A0N1MQQ2"/>
<organism evidence="11 13">
    <name type="scientific">Helicobacter pullorum</name>
    <dbReference type="NCBI Taxonomy" id="35818"/>
    <lineage>
        <taxon>Bacteria</taxon>
        <taxon>Pseudomonadati</taxon>
        <taxon>Campylobacterota</taxon>
        <taxon>Epsilonproteobacteria</taxon>
        <taxon>Campylobacterales</taxon>
        <taxon>Helicobacteraceae</taxon>
        <taxon>Helicobacter</taxon>
    </lineage>
</organism>
<dbReference type="Gene3D" id="3.40.190.10">
    <property type="entry name" value="Periplasmic binding protein-like II"/>
    <property type="match status" value="2"/>
</dbReference>
<evidence type="ECO:0000256" key="7">
    <source>
        <dbReference type="ARBA" id="ARBA00048169"/>
    </source>
</evidence>
<evidence type="ECO:0000256" key="3">
    <source>
        <dbReference type="ARBA" id="ARBA00005638"/>
    </source>
</evidence>
<dbReference type="UniPathway" id="UPA00251">
    <property type="reaction ID" value="UER00319"/>
</dbReference>
<dbReference type="GO" id="GO:0004418">
    <property type="term" value="F:hydroxymethylbilane synthase activity"/>
    <property type="evidence" value="ECO:0007669"/>
    <property type="project" value="UniProtKB-UniRule"/>
</dbReference>
<keyword evidence="6 8" id="KW-0627">Porphyrin biosynthesis</keyword>
<name>A0A0N1MQQ2_9HELI</name>
<feature type="domain" description="Porphobilinogen deaminase C-terminal" evidence="10">
    <location>
        <begin position="224"/>
        <end position="295"/>
    </location>
</feature>
<sequence length="314" mass="35085">MKKIIIGTRGSVLALWQANFVKKALEEQYSNLEVELKIVKTKGDKILDVPLAKIGGKGLFTKELEELMLKGEIDIAVHSLKDVPVEFVENLGLAAITKREDVRDSFLSFKYKSLEELPSGAKVGTTSLRRVMQIHTLRKDLDCISLRGNVQTRLKRLKEGDFDAIILAQAGVNRLGIENEIPYIIPLDFMIPAMGQAALGIECRMDSKVVEMLDFLNDKKACFETSAEREFVRTLEGGCQVPIGVNANLENNLLSIKAVLGIPDGTKCLRDSKEVQVQGVEECRQIGRKLALEMIDKGAREILQEAQQWEFNKN</sequence>
<evidence type="ECO:0000256" key="5">
    <source>
        <dbReference type="ARBA" id="ARBA00022679"/>
    </source>
</evidence>
<dbReference type="InterPro" id="IPR022418">
    <property type="entry name" value="Porphobilinogen_deaminase_C"/>
</dbReference>
<evidence type="ECO:0000256" key="8">
    <source>
        <dbReference type="HAMAP-Rule" id="MF_00260"/>
    </source>
</evidence>
<dbReference type="PANTHER" id="PTHR11557">
    <property type="entry name" value="PORPHOBILINOGEN DEAMINASE"/>
    <property type="match status" value="1"/>
</dbReference>
<comment type="miscellaneous">
    <text evidence="8">The porphobilinogen subunits are added to the dipyrromethane group.</text>
</comment>
<dbReference type="PIRSF" id="PIRSF001438">
    <property type="entry name" value="4pyrrol_synth_OHMeBilane_synth"/>
    <property type="match status" value="1"/>
</dbReference>
<comment type="cofactor">
    <cofactor evidence="8">
        <name>dipyrromethane</name>
        <dbReference type="ChEBI" id="CHEBI:60342"/>
    </cofactor>
    <text evidence="8">Binds 1 dipyrromethane group covalently.</text>
</comment>
<keyword evidence="5 8" id="KW-0808">Transferase</keyword>
<evidence type="ECO:0000256" key="2">
    <source>
        <dbReference type="ARBA" id="ARBA00004735"/>
    </source>
</evidence>
<comment type="catalytic activity">
    <reaction evidence="7 8">
        <text>4 porphobilinogen + H2O = hydroxymethylbilane + 4 NH4(+)</text>
        <dbReference type="Rhea" id="RHEA:13185"/>
        <dbReference type="ChEBI" id="CHEBI:15377"/>
        <dbReference type="ChEBI" id="CHEBI:28938"/>
        <dbReference type="ChEBI" id="CHEBI:57845"/>
        <dbReference type="ChEBI" id="CHEBI:58126"/>
        <dbReference type="EC" id="2.5.1.61"/>
    </reaction>
</comment>
<dbReference type="InterPro" id="IPR022419">
    <property type="entry name" value="Porphobilin_deaminase_cofac_BS"/>
</dbReference>
<dbReference type="InterPro" id="IPR000860">
    <property type="entry name" value="HemC"/>
</dbReference>
<evidence type="ECO:0000313" key="13">
    <source>
        <dbReference type="Proteomes" id="UP000037997"/>
    </source>
</evidence>
<dbReference type="SUPFAM" id="SSF54782">
    <property type="entry name" value="Porphobilinogen deaminase (hydroxymethylbilane synthase), C-terminal domain"/>
    <property type="match status" value="1"/>
</dbReference>
<dbReference type="STRING" id="35818.HPU229336_00280"/>
<proteinExistence type="inferred from homology"/>
<evidence type="ECO:0000256" key="6">
    <source>
        <dbReference type="ARBA" id="ARBA00023244"/>
    </source>
</evidence>
<evidence type="ECO:0000313" key="12">
    <source>
        <dbReference type="EMBL" id="STQ88174.1"/>
    </source>
</evidence>
<dbReference type="HAMAP" id="MF_00260">
    <property type="entry name" value="Porphobil_deam"/>
    <property type="match status" value="1"/>
</dbReference>
<reference evidence="12 14" key="2">
    <citation type="submission" date="2018-06" db="EMBL/GenBank/DDBJ databases">
        <authorList>
            <consortium name="Pathogen Informatics"/>
            <person name="Doyle S."/>
        </authorList>
    </citation>
    <scope>NUCLEOTIDE SEQUENCE [LARGE SCALE GENOMIC DNA]</scope>
    <source>
        <strain evidence="12 14">NCTC13156</strain>
    </source>
</reference>
<dbReference type="Pfam" id="PF01379">
    <property type="entry name" value="Porphobil_deam"/>
    <property type="match status" value="1"/>
</dbReference>
<gene>
    <name evidence="8 11" type="primary">hemC</name>
    <name evidence="11" type="ORF">HPU229334_04675</name>
    <name evidence="12" type="ORF">NCTC13156_01009</name>
</gene>
<dbReference type="EC" id="2.5.1.61" evidence="8"/>
<comment type="subunit">
    <text evidence="4 8">Monomer.</text>
</comment>
<comment type="pathway">
    <text evidence="2">Porphyrin-containing compound metabolism; protoporphyrin-IX biosynthesis; coproporphyrinogen-III from 5-aminolevulinate: step 2/4.</text>
</comment>
<accession>A0A0N1MQQ2</accession>
<dbReference type="GO" id="GO:0006782">
    <property type="term" value="P:protoporphyrinogen IX biosynthetic process"/>
    <property type="evidence" value="ECO:0007669"/>
    <property type="project" value="UniProtKB-UniRule"/>
</dbReference>
<comment type="similarity">
    <text evidence="3 8">Belongs to the HMBS family.</text>
</comment>
<feature type="modified residue" description="S-(dipyrrolylmethanemethyl)cysteine" evidence="8">
    <location>
        <position position="239"/>
    </location>
</feature>
<evidence type="ECO:0000313" key="11">
    <source>
        <dbReference type="EMBL" id="KPH56022.1"/>
    </source>
</evidence>
<dbReference type="GO" id="GO:0005737">
    <property type="term" value="C:cytoplasm"/>
    <property type="evidence" value="ECO:0007669"/>
    <property type="project" value="UniProtKB-UniRule"/>
</dbReference>
<dbReference type="PROSITE" id="PS00533">
    <property type="entry name" value="PORPHOBILINOGEN_DEAM"/>
    <property type="match status" value="1"/>
</dbReference>
<dbReference type="PATRIC" id="fig|35818.11.peg.929"/>
<dbReference type="FunFam" id="3.40.190.10:FF:000004">
    <property type="entry name" value="Porphobilinogen deaminase"/>
    <property type="match status" value="1"/>
</dbReference>
<dbReference type="FunFam" id="3.40.190.10:FF:000005">
    <property type="entry name" value="Porphobilinogen deaminase"/>
    <property type="match status" value="1"/>
</dbReference>